<proteinExistence type="inferred from homology"/>
<evidence type="ECO:0000256" key="4">
    <source>
        <dbReference type="ARBA" id="ARBA00022723"/>
    </source>
</evidence>
<dbReference type="InterPro" id="IPR002495">
    <property type="entry name" value="Glyco_trans_8"/>
</dbReference>
<keyword evidence="9" id="KW-1185">Reference proteome</keyword>
<dbReference type="Pfam" id="PF01501">
    <property type="entry name" value="Glyco_transf_8"/>
    <property type="match status" value="1"/>
</dbReference>
<dbReference type="EMBL" id="CAJNOQ010000503">
    <property type="protein sequence ID" value="CAF0808690.1"/>
    <property type="molecule type" value="Genomic_DNA"/>
</dbReference>
<dbReference type="OrthoDB" id="411524at2759"/>
<protein>
    <submittedName>
        <fullName evidence="5">Uncharacterized protein</fullName>
    </submittedName>
</protein>
<evidence type="ECO:0000313" key="9">
    <source>
        <dbReference type="Proteomes" id="UP000663829"/>
    </source>
</evidence>
<comment type="similarity">
    <text evidence="1">Belongs to the glycosyltransferase 8 family.</text>
</comment>
<dbReference type="InterPro" id="IPR050748">
    <property type="entry name" value="Glycosyltrans_8_dom-fam"/>
</dbReference>
<evidence type="ECO:0000256" key="1">
    <source>
        <dbReference type="ARBA" id="ARBA00006351"/>
    </source>
</evidence>
<dbReference type="EMBL" id="CAJOBC010000503">
    <property type="protein sequence ID" value="CAF3594213.1"/>
    <property type="molecule type" value="Genomic_DNA"/>
</dbReference>
<comment type="caution">
    <text evidence="5">The sequence shown here is derived from an EMBL/GenBank/DDBJ whole genome shotgun (WGS) entry which is preliminary data.</text>
</comment>
<dbReference type="GO" id="GO:0016757">
    <property type="term" value="F:glycosyltransferase activity"/>
    <property type="evidence" value="ECO:0007669"/>
    <property type="project" value="UniProtKB-KW"/>
</dbReference>
<evidence type="ECO:0000256" key="3">
    <source>
        <dbReference type="ARBA" id="ARBA00022679"/>
    </source>
</evidence>
<dbReference type="Proteomes" id="UP000677228">
    <property type="component" value="Unassembled WGS sequence"/>
</dbReference>
<keyword evidence="4" id="KW-0479">Metal-binding</keyword>
<accession>A0A813TGB4</accession>
<sequence>MCILDFYCHRCVHLYNLQQRMISNIVCAVNDSLYYQMLCKGLVLSLFKYSQLSHPNITILLDGSNVEPLNDLLLQQSSLNIQKIQPLNIICGSVESRTTFARLEIPYLTATKHFDRVLYLDVDTYCMNNIEELFTIEFDTVAMVVPGKDLHIKKFMKQQFNKNLRPLRYRLESSREDFIVGAIDHKYSNAGVMLIDVEKFREKKVKEHVEVLVKTYPDDMLTSDEMALNLLFRGQITELPQEFNTFSFNCQYINTPRIWHFNIKKPIIHTSLNNFPIWLNLFNNKDTTVLRALSFVFNCFGKNRVLAIKSDAYDLLGETRSENNLKQIVNKLLVDKQ</sequence>
<evidence type="ECO:0000313" key="5">
    <source>
        <dbReference type="EMBL" id="CAF0808690.1"/>
    </source>
</evidence>
<dbReference type="Proteomes" id="UP000682733">
    <property type="component" value="Unassembled WGS sequence"/>
</dbReference>
<dbReference type="InterPro" id="IPR029044">
    <property type="entry name" value="Nucleotide-diphossugar_trans"/>
</dbReference>
<dbReference type="PANTHER" id="PTHR13778:SF47">
    <property type="entry name" value="LIPOPOLYSACCHARIDE 1,3-GALACTOSYLTRANSFERASE"/>
    <property type="match status" value="1"/>
</dbReference>
<dbReference type="Proteomes" id="UP000663829">
    <property type="component" value="Unassembled WGS sequence"/>
</dbReference>
<dbReference type="Proteomes" id="UP000681722">
    <property type="component" value="Unassembled WGS sequence"/>
</dbReference>
<evidence type="ECO:0000313" key="8">
    <source>
        <dbReference type="EMBL" id="CAF3902605.1"/>
    </source>
</evidence>
<organism evidence="5 9">
    <name type="scientific">Didymodactylos carnosus</name>
    <dbReference type="NCBI Taxonomy" id="1234261"/>
    <lineage>
        <taxon>Eukaryota</taxon>
        <taxon>Metazoa</taxon>
        <taxon>Spiralia</taxon>
        <taxon>Gnathifera</taxon>
        <taxon>Rotifera</taxon>
        <taxon>Eurotatoria</taxon>
        <taxon>Bdelloidea</taxon>
        <taxon>Philodinida</taxon>
        <taxon>Philodinidae</taxon>
        <taxon>Didymodactylos</taxon>
    </lineage>
</organism>
<evidence type="ECO:0000313" key="7">
    <source>
        <dbReference type="EMBL" id="CAF3594213.1"/>
    </source>
</evidence>
<name>A0A813TGB4_9BILA</name>
<keyword evidence="2" id="KW-0328">Glycosyltransferase</keyword>
<evidence type="ECO:0000256" key="2">
    <source>
        <dbReference type="ARBA" id="ARBA00022676"/>
    </source>
</evidence>
<dbReference type="SUPFAM" id="SSF53448">
    <property type="entry name" value="Nucleotide-diphospho-sugar transferases"/>
    <property type="match status" value="1"/>
</dbReference>
<evidence type="ECO:0000313" key="6">
    <source>
        <dbReference type="EMBL" id="CAF1125315.1"/>
    </source>
</evidence>
<dbReference type="EMBL" id="CAJOBA010019141">
    <property type="protein sequence ID" value="CAF3902605.1"/>
    <property type="molecule type" value="Genomic_DNA"/>
</dbReference>
<dbReference type="Gene3D" id="3.90.550.10">
    <property type="entry name" value="Spore Coat Polysaccharide Biosynthesis Protein SpsA, Chain A"/>
    <property type="match status" value="1"/>
</dbReference>
<dbReference type="AlphaFoldDB" id="A0A813TGB4"/>
<dbReference type="PANTHER" id="PTHR13778">
    <property type="entry name" value="GLYCOSYLTRANSFERASE 8 DOMAIN-CONTAINING PROTEIN"/>
    <property type="match status" value="1"/>
</dbReference>
<keyword evidence="3" id="KW-0808">Transferase</keyword>
<reference evidence="5" key="1">
    <citation type="submission" date="2021-02" db="EMBL/GenBank/DDBJ databases">
        <authorList>
            <person name="Nowell W R."/>
        </authorList>
    </citation>
    <scope>NUCLEOTIDE SEQUENCE</scope>
</reference>
<gene>
    <name evidence="5" type="ORF">GPM918_LOCUS3912</name>
    <name evidence="6" type="ORF">OVA965_LOCUS20380</name>
    <name evidence="7" type="ORF">SRO942_LOCUS3912</name>
    <name evidence="8" type="ORF">TMI583_LOCUS20735</name>
</gene>
<dbReference type="EMBL" id="CAJNOK010010809">
    <property type="protein sequence ID" value="CAF1125315.1"/>
    <property type="molecule type" value="Genomic_DNA"/>
</dbReference>
<dbReference type="GO" id="GO:0046872">
    <property type="term" value="F:metal ion binding"/>
    <property type="evidence" value="ECO:0007669"/>
    <property type="project" value="UniProtKB-KW"/>
</dbReference>